<evidence type="ECO:0000313" key="6">
    <source>
        <dbReference type="EMBL" id="KAJ6808767.1"/>
    </source>
</evidence>
<dbReference type="CDD" id="cd03784">
    <property type="entry name" value="GT1_Gtf-like"/>
    <property type="match status" value="1"/>
</dbReference>
<dbReference type="Pfam" id="PF00201">
    <property type="entry name" value="UDPGT"/>
    <property type="match status" value="1"/>
</dbReference>
<dbReference type="EMBL" id="JANAVB010033219">
    <property type="protein sequence ID" value="KAJ6808767.1"/>
    <property type="molecule type" value="Genomic_DNA"/>
</dbReference>
<keyword evidence="3 4" id="KW-0808">Transferase</keyword>
<organism evidence="6 7">
    <name type="scientific">Iris pallida</name>
    <name type="common">Sweet iris</name>
    <dbReference type="NCBI Taxonomy" id="29817"/>
    <lineage>
        <taxon>Eukaryota</taxon>
        <taxon>Viridiplantae</taxon>
        <taxon>Streptophyta</taxon>
        <taxon>Embryophyta</taxon>
        <taxon>Tracheophyta</taxon>
        <taxon>Spermatophyta</taxon>
        <taxon>Magnoliopsida</taxon>
        <taxon>Liliopsida</taxon>
        <taxon>Asparagales</taxon>
        <taxon>Iridaceae</taxon>
        <taxon>Iridoideae</taxon>
        <taxon>Irideae</taxon>
        <taxon>Iris</taxon>
    </lineage>
</organism>
<accession>A0AAX6EX54</accession>
<proteinExistence type="inferred from homology"/>
<dbReference type="InterPro" id="IPR050481">
    <property type="entry name" value="UDP-glycosyltransf_plant"/>
</dbReference>
<dbReference type="FunFam" id="3.40.50.2000:FF:000089">
    <property type="entry name" value="Glycosyltransferase"/>
    <property type="match status" value="1"/>
</dbReference>
<evidence type="ECO:0000256" key="2">
    <source>
        <dbReference type="ARBA" id="ARBA00022676"/>
    </source>
</evidence>
<name>A0AAX6EX54_IRIPA</name>
<protein>
    <recommendedName>
        <fullName evidence="5">Glycosyltransferase</fullName>
        <ecNumber evidence="5">2.4.1.-</ecNumber>
    </recommendedName>
</protein>
<dbReference type="EC" id="2.4.1.-" evidence="5"/>
<dbReference type="SUPFAM" id="SSF53756">
    <property type="entry name" value="UDP-Glycosyltransferase/glycogen phosphorylase"/>
    <property type="match status" value="1"/>
</dbReference>
<keyword evidence="2 4" id="KW-0328">Glycosyltransferase</keyword>
<gene>
    <name evidence="6" type="ORF">M6B38_165510</name>
</gene>
<dbReference type="GO" id="GO:0035251">
    <property type="term" value="F:UDP-glucosyltransferase activity"/>
    <property type="evidence" value="ECO:0007669"/>
    <property type="project" value="InterPro"/>
</dbReference>
<sequence>MTPLFQGTAHTERERPVIMSKVGLVFVPAWGAGHITSMLEFAKRLLLAAATGTRRFSITVLLIKPPSRDFSSTSLSHMRSLSSAGLDVRFHRLPELDPPEHTDGPEDFISLYFQLHKPHVKAAIIASSSPVPISAILIDFFATPLIDVAHELSLPAYVYFSSNSLMLGLILHLPVLDAAAAETPTELDRAGGDYYIEVPGVVRLPWGLMPSPFLDRKSRGYAWFVYHGRRFREAEGIVVNTAAEIEPAYLSALAEGRFVVAEGGGPAMPKVYPVGPVLSLGDGGGDAEGGAGGRECVVWLDKQPEGSVVFLCFGSGGCFGAHQVKEMAAGLERSGHRFLWCVRSMVVDGSNRQIVDTNPDEVLPQGFLERTKDRGMVWPSWAPQVEILSHRAVGGFVTHCGWNSCLEGLWFGVPMLAWPLYAEQHLNQVLMVRDLEVAVGLEVDRKGGNFVAAGELERGVRCLMGEGEEGRRVRAKVGEMRRASRKAVEDQGGSSYMNLKQLAEDLVCLSVAQGAQQ</sequence>
<comment type="caution">
    <text evidence="6">The sequence shown here is derived from an EMBL/GenBank/DDBJ whole genome shotgun (WGS) entry which is preliminary data.</text>
</comment>
<evidence type="ECO:0000256" key="5">
    <source>
        <dbReference type="RuleBase" id="RU362057"/>
    </source>
</evidence>
<reference evidence="6" key="2">
    <citation type="submission" date="2023-04" db="EMBL/GenBank/DDBJ databases">
        <authorList>
            <person name="Bruccoleri R.E."/>
            <person name="Oakeley E.J."/>
            <person name="Faust A.-M."/>
            <person name="Dessus-Babus S."/>
            <person name="Altorfer M."/>
            <person name="Burckhardt D."/>
            <person name="Oertli M."/>
            <person name="Naumann U."/>
            <person name="Petersen F."/>
            <person name="Wong J."/>
        </authorList>
    </citation>
    <scope>NUCLEOTIDE SEQUENCE</scope>
    <source>
        <strain evidence="6">GSM-AAB239-AS_SAM_17_03QT</strain>
        <tissue evidence="6">Leaf</tissue>
    </source>
</reference>
<dbReference type="InterPro" id="IPR035595">
    <property type="entry name" value="UDP_glycos_trans_CS"/>
</dbReference>
<dbReference type="PANTHER" id="PTHR48048:SF30">
    <property type="entry name" value="GLYCOSYLTRANSFERASE"/>
    <property type="match status" value="1"/>
</dbReference>
<evidence type="ECO:0000256" key="1">
    <source>
        <dbReference type="ARBA" id="ARBA00009995"/>
    </source>
</evidence>
<dbReference type="PROSITE" id="PS00375">
    <property type="entry name" value="UDPGT"/>
    <property type="match status" value="1"/>
</dbReference>
<evidence type="ECO:0000256" key="3">
    <source>
        <dbReference type="ARBA" id="ARBA00022679"/>
    </source>
</evidence>
<dbReference type="Proteomes" id="UP001140949">
    <property type="component" value="Unassembled WGS sequence"/>
</dbReference>
<reference evidence="6" key="1">
    <citation type="journal article" date="2023" name="GigaByte">
        <title>Genome assembly of the bearded iris, Iris pallida Lam.</title>
        <authorList>
            <person name="Bruccoleri R.E."/>
            <person name="Oakeley E.J."/>
            <person name="Faust A.M.E."/>
            <person name="Altorfer M."/>
            <person name="Dessus-Babus S."/>
            <person name="Burckhardt D."/>
            <person name="Oertli M."/>
            <person name="Naumann U."/>
            <person name="Petersen F."/>
            <person name="Wong J."/>
        </authorList>
    </citation>
    <scope>NUCLEOTIDE SEQUENCE</scope>
    <source>
        <strain evidence="6">GSM-AAB239-AS_SAM_17_03QT</strain>
    </source>
</reference>
<dbReference type="Gene3D" id="3.40.50.2000">
    <property type="entry name" value="Glycogen Phosphorylase B"/>
    <property type="match status" value="2"/>
</dbReference>
<comment type="similarity">
    <text evidence="1 4">Belongs to the UDP-glycosyltransferase family.</text>
</comment>
<dbReference type="InterPro" id="IPR002213">
    <property type="entry name" value="UDP_glucos_trans"/>
</dbReference>
<evidence type="ECO:0000313" key="7">
    <source>
        <dbReference type="Proteomes" id="UP001140949"/>
    </source>
</evidence>
<dbReference type="AlphaFoldDB" id="A0AAX6EX54"/>
<evidence type="ECO:0000256" key="4">
    <source>
        <dbReference type="RuleBase" id="RU003718"/>
    </source>
</evidence>
<dbReference type="PANTHER" id="PTHR48048">
    <property type="entry name" value="GLYCOSYLTRANSFERASE"/>
    <property type="match status" value="1"/>
</dbReference>
<dbReference type="FunFam" id="3.40.50.2000:FF:000056">
    <property type="entry name" value="Glycosyltransferase"/>
    <property type="match status" value="1"/>
</dbReference>
<keyword evidence="7" id="KW-1185">Reference proteome</keyword>